<evidence type="ECO:0000256" key="4">
    <source>
        <dbReference type="ARBA" id="ARBA00022692"/>
    </source>
</evidence>
<dbReference type="InterPro" id="IPR011014">
    <property type="entry name" value="MscS_channel_TM-2"/>
</dbReference>
<dbReference type="InterPro" id="IPR008910">
    <property type="entry name" value="MSC_TM_helix"/>
</dbReference>
<sequence>MDLNEILEQIQGFIAQYAMQVIGAILTLIIGFWVIGRITKLVKKAMDRHIEEESVRDFLGSLVGIGLKVLLLLSVASMFGIEVTSFVAIFSAMAFAIGLALQGNLANFASGVLILVFKFFKVGDFVEVNGHAGTVTDIFIFHTVLVALDNRLIIVPNGQITSNAIQNYTAQGMRRHDLTVGIGYDDDIDKAKALIEEIVKGLPSVDLDAGYDIFVKELADSSVNFAVRFMAKNEHFWPAYKVFFERIKKEFDANDIGIPYPQMDVHLDKGE</sequence>
<dbReference type="PANTHER" id="PTHR30221">
    <property type="entry name" value="SMALL-CONDUCTANCE MECHANOSENSITIVE CHANNEL"/>
    <property type="match status" value="1"/>
</dbReference>
<gene>
    <name evidence="10" type="ORF">IX84_09085</name>
</gene>
<feature type="domain" description="Mechanosensitive ion channel MscS" evidence="8">
    <location>
        <begin position="105"/>
        <end position="169"/>
    </location>
</feature>
<evidence type="ECO:0000259" key="9">
    <source>
        <dbReference type="Pfam" id="PF21082"/>
    </source>
</evidence>
<dbReference type="Gene3D" id="3.30.70.100">
    <property type="match status" value="1"/>
</dbReference>
<protein>
    <recommendedName>
        <fullName evidence="12">Mechanosensitive ion channel protein MscS</fullName>
    </recommendedName>
</protein>
<dbReference type="AlphaFoldDB" id="A0A098S9N1"/>
<dbReference type="SUPFAM" id="SSF82861">
    <property type="entry name" value="Mechanosensitive channel protein MscS (YggB), transmembrane region"/>
    <property type="match status" value="1"/>
</dbReference>
<evidence type="ECO:0000256" key="3">
    <source>
        <dbReference type="ARBA" id="ARBA00022475"/>
    </source>
</evidence>
<dbReference type="Gene3D" id="1.10.287.1260">
    <property type="match status" value="1"/>
</dbReference>
<dbReference type="PROSITE" id="PS01246">
    <property type="entry name" value="UPF0003"/>
    <property type="match status" value="1"/>
</dbReference>
<accession>A0A098S9N1</accession>
<feature type="transmembrane region" description="Helical" evidence="7">
    <location>
        <begin position="87"/>
        <end position="117"/>
    </location>
</feature>
<dbReference type="RefSeq" id="WP_044218917.1">
    <property type="nucleotide sequence ID" value="NZ_JBKAGJ010000017.1"/>
</dbReference>
<keyword evidence="6 7" id="KW-0472">Membrane</keyword>
<evidence type="ECO:0000256" key="5">
    <source>
        <dbReference type="ARBA" id="ARBA00022989"/>
    </source>
</evidence>
<evidence type="ECO:0000313" key="11">
    <source>
        <dbReference type="Proteomes" id="UP000029736"/>
    </source>
</evidence>
<evidence type="ECO:0000256" key="6">
    <source>
        <dbReference type="ARBA" id="ARBA00023136"/>
    </source>
</evidence>
<keyword evidence="11" id="KW-1185">Reference proteome</keyword>
<dbReference type="GO" id="GO:0008381">
    <property type="term" value="F:mechanosensitive monoatomic ion channel activity"/>
    <property type="evidence" value="ECO:0007669"/>
    <property type="project" value="InterPro"/>
</dbReference>
<comment type="subcellular location">
    <subcellularLocation>
        <location evidence="1">Cell membrane</location>
        <topology evidence="1">Multi-pass membrane protein</topology>
    </subcellularLocation>
</comment>
<dbReference type="SUPFAM" id="SSF50182">
    <property type="entry name" value="Sm-like ribonucleoproteins"/>
    <property type="match status" value="1"/>
</dbReference>
<organism evidence="10 11">
    <name type="scientific">Phaeodactylibacter xiamenensis</name>
    <dbReference type="NCBI Taxonomy" id="1524460"/>
    <lineage>
        <taxon>Bacteria</taxon>
        <taxon>Pseudomonadati</taxon>
        <taxon>Bacteroidota</taxon>
        <taxon>Saprospiria</taxon>
        <taxon>Saprospirales</taxon>
        <taxon>Haliscomenobacteraceae</taxon>
        <taxon>Phaeodactylibacter</taxon>
    </lineage>
</organism>
<dbReference type="Pfam" id="PF00924">
    <property type="entry name" value="MS_channel_2nd"/>
    <property type="match status" value="1"/>
</dbReference>
<dbReference type="InterPro" id="IPR010920">
    <property type="entry name" value="LSM_dom_sf"/>
</dbReference>
<dbReference type="EMBL" id="JPOS01000019">
    <property type="protein sequence ID" value="KGE88343.1"/>
    <property type="molecule type" value="Genomic_DNA"/>
</dbReference>
<proteinExistence type="inferred from homology"/>
<dbReference type="Pfam" id="PF21082">
    <property type="entry name" value="MS_channel_3rd"/>
    <property type="match status" value="1"/>
</dbReference>
<keyword evidence="5 7" id="KW-1133">Transmembrane helix</keyword>
<dbReference type="Pfam" id="PF05552">
    <property type="entry name" value="MS_channel_1st_1"/>
    <property type="match status" value="1"/>
</dbReference>
<dbReference type="Gene3D" id="2.30.30.60">
    <property type="match status" value="1"/>
</dbReference>
<dbReference type="InterPro" id="IPR006685">
    <property type="entry name" value="MscS_channel_2nd"/>
</dbReference>
<dbReference type="STRING" id="1524460.IX84_09085"/>
<dbReference type="PANTHER" id="PTHR30221:SF1">
    <property type="entry name" value="SMALL-CONDUCTANCE MECHANOSENSITIVE CHANNEL"/>
    <property type="match status" value="1"/>
</dbReference>
<dbReference type="InterPro" id="IPR045275">
    <property type="entry name" value="MscS_archaea/bacteria_type"/>
</dbReference>
<comment type="similarity">
    <text evidence="2">Belongs to the MscS (TC 1.A.23) family.</text>
</comment>
<feature type="domain" description="Mechanosensitive ion channel MscS C-terminal" evidence="9">
    <location>
        <begin position="177"/>
        <end position="258"/>
    </location>
</feature>
<dbReference type="SUPFAM" id="SSF82689">
    <property type="entry name" value="Mechanosensitive channel protein MscS (YggB), C-terminal domain"/>
    <property type="match status" value="1"/>
</dbReference>
<dbReference type="InterPro" id="IPR049278">
    <property type="entry name" value="MS_channel_C"/>
</dbReference>
<dbReference type="InterPro" id="IPR006686">
    <property type="entry name" value="MscS_channel_CS"/>
</dbReference>
<dbReference type="Proteomes" id="UP000029736">
    <property type="component" value="Unassembled WGS sequence"/>
</dbReference>
<evidence type="ECO:0000256" key="7">
    <source>
        <dbReference type="SAM" id="Phobius"/>
    </source>
</evidence>
<dbReference type="InterPro" id="IPR023408">
    <property type="entry name" value="MscS_beta-dom_sf"/>
</dbReference>
<evidence type="ECO:0000256" key="1">
    <source>
        <dbReference type="ARBA" id="ARBA00004651"/>
    </source>
</evidence>
<dbReference type="InterPro" id="IPR011066">
    <property type="entry name" value="MscS_channel_C_sf"/>
</dbReference>
<dbReference type="GO" id="GO:0005886">
    <property type="term" value="C:plasma membrane"/>
    <property type="evidence" value="ECO:0007669"/>
    <property type="project" value="UniProtKB-SubCell"/>
</dbReference>
<evidence type="ECO:0000313" key="10">
    <source>
        <dbReference type="EMBL" id="KGE88343.1"/>
    </source>
</evidence>
<reference evidence="10 11" key="1">
    <citation type="journal article" date="2014" name="Int. J. Syst. Evol. Microbiol.">
        <title>Phaeodactylibacter xiamenensis gen. nov., sp. nov., a member of the family Saprospiraceae isolated from the marine alga Phaeodactylum tricornutum.</title>
        <authorList>
            <person name="Chen Z.Jr."/>
            <person name="Lei X."/>
            <person name="Lai Q."/>
            <person name="Li Y."/>
            <person name="Zhang B."/>
            <person name="Zhang J."/>
            <person name="Zhang H."/>
            <person name="Yang L."/>
            <person name="Zheng W."/>
            <person name="Tian Y."/>
            <person name="Yu Z."/>
            <person name="Xu H.Jr."/>
            <person name="Zheng T."/>
        </authorList>
    </citation>
    <scope>NUCLEOTIDE SEQUENCE [LARGE SCALE GENOMIC DNA]</scope>
    <source>
        <strain evidence="10 11">KD52</strain>
    </source>
</reference>
<keyword evidence="3" id="KW-1003">Cell membrane</keyword>
<evidence type="ECO:0008006" key="12">
    <source>
        <dbReference type="Google" id="ProtNLM"/>
    </source>
</evidence>
<evidence type="ECO:0000256" key="2">
    <source>
        <dbReference type="ARBA" id="ARBA00008017"/>
    </source>
</evidence>
<feature type="transmembrane region" description="Helical" evidence="7">
    <location>
        <begin position="58"/>
        <end position="81"/>
    </location>
</feature>
<comment type="caution">
    <text evidence="10">The sequence shown here is derived from an EMBL/GenBank/DDBJ whole genome shotgun (WGS) entry which is preliminary data.</text>
</comment>
<name>A0A098S9N1_9BACT</name>
<dbReference type="OrthoDB" id="9809206at2"/>
<keyword evidence="4 7" id="KW-0812">Transmembrane</keyword>
<feature type="transmembrane region" description="Helical" evidence="7">
    <location>
        <begin position="17"/>
        <end position="38"/>
    </location>
</feature>
<evidence type="ECO:0000259" key="8">
    <source>
        <dbReference type="Pfam" id="PF00924"/>
    </source>
</evidence>